<dbReference type="Proteomes" id="UP000002985">
    <property type="component" value="Unassembled WGS sequence"/>
</dbReference>
<dbReference type="eggNOG" id="COG1503">
    <property type="taxonomic scope" value="Bacteria"/>
</dbReference>
<protein>
    <submittedName>
        <fullName evidence="1">Uncharacterized protein</fullName>
    </submittedName>
</protein>
<comment type="caution">
    <text evidence="1">The sequence shown here is derived from an EMBL/GenBank/DDBJ whole genome shotgun (WGS) entry which is preliminary data.</text>
</comment>
<dbReference type="OrthoDB" id="4393931at2"/>
<accession>I3IPZ9</accession>
<sequence>MDLLTKNDLRALIEKPKGPKGLCISIFMPTHRMWPETQQDPIRLKNLLRIAEENLIRNGLRSPEAKKLLEPSQVFLIDTSFWRYQSDGLAIFLSSDVFQYYRLPLKFGEFAVVTHRFNIKPLLPLFNSDGHFFVLALSQNKIRLFQSTRYSISEMDLEKTHVPTSISEALRYTEFEKQPHFRTRITPFTGGSTPVGEKAGTFYSSREDIDEARKNILEYFNRVDKGLHELLHDEKAPLVLAGVEYLLPIYRETNSYPYLMERGITGSPKETNEKELCEQAWTIVQPYFQKEQEDAARKYKQFADTDRTSHDIKEIVVAAYHGRVESLFVAVGARQWGAFNPETQVVHAHEKEEVGDEDLLDLAAIHAFLKGGSVYAVEPEKVPDTSLSAAVFRY</sequence>
<dbReference type="STRING" id="247490.KSU1_D0485"/>
<evidence type="ECO:0000313" key="2">
    <source>
        <dbReference type="Proteomes" id="UP000002985"/>
    </source>
</evidence>
<proteinExistence type="predicted"/>
<dbReference type="Pfam" id="PF18845">
    <property type="entry name" value="baeRF_family3"/>
    <property type="match status" value="1"/>
</dbReference>
<reference evidence="1 2" key="1">
    <citation type="journal article" date="2012" name="FEBS Lett.">
        <title>Anammox organism KSU-1 expresses a NirK-type copper-containing nitrite reductase instead of a NirS-type with cytochrome cd1.</title>
        <authorList>
            <person name="Hira D."/>
            <person name="Toh H."/>
            <person name="Migita C.T."/>
            <person name="Okubo H."/>
            <person name="Nishiyama T."/>
            <person name="Hattori M."/>
            <person name="Furukawa K."/>
            <person name="Fujii T."/>
        </authorList>
    </citation>
    <scope>NUCLEOTIDE SEQUENCE [LARGE SCALE GENOMIC DNA]</scope>
</reference>
<dbReference type="AlphaFoldDB" id="I3IPZ9"/>
<evidence type="ECO:0000313" key="1">
    <source>
        <dbReference type="EMBL" id="GAB63794.1"/>
    </source>
</evidence>
<name>I3IPZ9_9BACT</name>
<organism evidence="1 2">
    <name type="scientific">Candidatus Jettenia caeni</name>
    <dbReference type="NCBI Taxonomy" id="247490"/>
    <lineage>
        <taxon>Bacteria</taxon>
        <taxon>Pseudomonadati</taxon>
        <taxon>Planctomycetota</taxon>
        <taxon>Candidatus Brocadiia</taxon>
        <taxon>Candidatus Brocadiales</taxon>
        <taxon>Candidatus Brocadiaceae</taxon>
        <taxon>Candidatus Jettenia</taxon>
    </lineage>
</organism>
<gene>
    <name evidence="1" type="ORF">KSU1_D0485</name>
</gene>
<dbReference type="EMBL" id="BAFH01000004">
    <property type="protein sequence ID" value="GAB63794.1"/>
    <property type="molecule type" value="Genomic_DNA"/>
</dbReference>
<keyword evidence="2" id="KW-1185">Reference proteome</keyword>
<dbReference type="InterPro" id="IPR041289">
    <property type="entry name" value="Bact_RF_family3"/>
</dbReference>